<feature type="transmembrane region" description="Helical" evidence="1">
    <location>
        <begin position="104"/>
        <end position="125"/>
    </location>
</feature>
<dbReference type="RefSeq" id="WP_151691858.1">
    <property type="nucleotide sequence ID" value="NZ_BMGX01000002.1"/>
</dbReference>
<keyword evidence="1" id="KW-1133">Transmembrane helix</keyword>
<dbReference type="Pfam" id="PF20394">
    <property type="entry name" value="DUF6688"/>
    <property type="match status" value="1"/>
</dbReference>
<feature type="transmembrane region" description="Helical" evidence="1">
    <location>
        <begin position="6"/>
        <end position="22"/>
    </location>
</feature>
<dbReference type="InterPro" id="IPR046510">
    <property type="entry name" value="DUF6688_N"/>
</dbReference>
<keyword evidence="1" id="KW-0812">Transmembrane</keyword>
<feature type="domain" description="DUF6688" evidence="2">
    <location>
        <begin position="2"/>
        <end position="232"/>
    </location>
</feature>
<feature type="transmembrane region" description="Helical" evidence="1">
    <location>
        <begin position="76"/>
        <end position="92"/>
    </location>
</feature>
<dbReference type="AlphaFoldDB" id="A0A6L3ZHI0"/>
<keyword evidence="1" id="KW-0472">Membrane</keyword>
<feature type="transmembrane region" description="Helical" evidence="1">
    <location>
        <begin position="131"/>
        <end position="150"/>
    </location>
</feature>
<protein>
    <submittedName>
        <fullName evidence="4">Uncharacterized protein</fullName>
    </submittedName>
</protein>
<sequence length="370" mass="42752">MFVLTITAFCLPSLVLLIKTAKRFSRPTYQFHPILEVLIELVIFIFNPIVFFAAFVVDNHDCCASSAFNTEYLPEFYILCIPVLSISLAYKYSRSPWPPFMELLGGGSVLLLFLLNTAIGIQIISSDQSGGWIPILIGNSPIYLWLWHVMQARLNMNGGKQESYEDEEYLDLPENPKGRYSFERFANQILKYFIGLLPVSFLIYLVQYIFTQRPDGMIKLFTETYYHTFSTLTPLCENVDCGGHYLCSVAANGNPRFVGSKRVGIRNSKLIACNRQLLVCNAFEQWLSEVSPKTHQWIRRHYDKVGDHIHKNYDVYKDRRISHLVYLLMKPLEWTFTLILYSVDIQPENRIELQYTSKTPLSELTQSSSK</sequence>
<proteinExistence type="predicted"/>
<keyword evidence="5" id="KW-1185">Reference proteome</keyword>
<feature type="transmembrane region" description="Helical" evidence="1">
    <location>
        <begin position="34"/>
        <end position="56"/>
    </location>
</feature>
<evidence type="ECO:0000313" key="4">
    <source>
        <dbReference type="EMBL" id="KAB2817287.1"/>
    </source>
</evidence>
<evidence type="ECO:0000259" key="3">
    <source>
        <dbReference type="Pfam" id="PF23543"/>
    </source>
</evidence>
<dbReference type="OrthoDB" id="748630at2"/>
<evidence type="ECO:0000313" key="5">
    <source>
        <dbReference type="Proteomes" id="UP000484164"/>
    </source>
</evidence>
<comment type="caution">
    <text evidence="4">The sequence shown here is derived from an EMBL/GenBank/DDBJ whole genome shotgun (WGS) entry which is preliminary data.</text>
</comment>
<gene>
    <name evidence="4" type="ORF">F8C82_02535</name>
</gene>
<dbReference type="EMBL" id="WBVQ01000001">
    <property type="protein sequence ID" value="KAB2817287.1"/>
    <property type="molecule type" value="Genomic_DNA"/>
</dbReference>
<dbReference type="InterPro" id="IPR056491">
    <property type="entry name" value="DUF6688_C"/>
</dbReference>
<reference evidence="4 5" key="1">
    <citation type="submission" date="2019-10" db="EMBL/GenBank/DDBJ databases">
        <title>Genome sequence of Phaeocystidibacter marisrubri JCM30614 (type strain).</title>
        <authorList>
            <person name="Bowman J.P."/>
        </authorList>
    </citation>
    <scope>NUCLEOTIDE SEQUENCE [LARGE SCALE GENOMIC DNA]</scope>
    <source>
        <strain evidence="4 5">JCM 30614</strain>
    </source>
</reference>
<dbReference type="Proteomes" id="UP000484164">
    <property type="component" value="Unassembled WGS sequence"/>
</dbReference>
<organism evidence="4 5">
    <name type="scientific">Phaeocystidibacter marisrubri</name>
    <dbReference type="NCBI Taxonomy" id="1577780"/>
    <lineage>
        <taxon>Bacteria</taxon>
        <taxon>Pseudomonadati</taxon>
        <taxon>Bacteroidota</taxon>
        <taxon>Flavobacteriia</taxon>
        <taxon>Flavobacteriales</taxon>
        <taxon>Phaeocystidibacteraceae</taxon>
        <taxon>Phaeocystidibacter</taxon>
    </lineage>
</organism>
<evidence type="ECO:0000259" key="2">
    <source>
        <dbReference type="Pfam" id="PF20394"/>
    </source>
</evidence>
<evidence type="ECO:0000256" key="1">
    <source>
        <dbReference type="SAM" id="Phobius"/>
    </source>
</evidence>
<dbReference type="Pfam" id="PF23543">
    <property type="entry name" value="DUF6688_C"/>
    <property type="match status" value="1"/>
</dbReference>
<feature type="transmembrane region" description="Helical" evidence="1">
    <location>
        <begin position="189"/>
        <end position="210"/>
    </location>
</feature>
<name>A0A6L3ZHI0_9FLAO</name>
<feature type="domain" description="DUF6688" evidence="3">
    <location>
        <begin position="243"/>
        <end position="356"/>
    </location>
</feature>
<accession>A0A6L3ZHI0</accession>